<evidence type="ECO:0000313" key="3">
    <source>
        <dbReference type="Proteomes" id="UP001589773"/>
    </source>
</evidence>
<name>A0ABV6FK72_9BURK</name>
<dbReference type="EMBL" id="JBHLWP010000017">
    <property type="protein sequence ID" value="MFC0253950.1"/>
    <property type="molecule type" value="Genomic_DNA"/>
</dbReference>
<dbReference type="RefSeq" id="WP_379681170.1">
    <property type="nucleotide sequence ID" value="NZ_JBHLWP010000017.1"/>
</dbReference>
<feature type="signal peptide" evidence="1">
    <location>
        <begin position="1"/>
        <end position="19"/>
    </location>
</feature>
<reference evidence="2 3" key="1">
    <citation type="submission" date="2024-09" db="EMBL/GenBank/DDBJ databases">
        <authorList>
            <person name="Sun Q."/>
            <person name="Mori K."/>
        </authorList>
    </citation>
    <scope>NUCLEOTIDE SEQUENCE [LARGE SCALE GENOMIC DNA]</scope>
    <source>
        <strain evidence="2 3">CCM 7792</strain>
    </source>
</reference>
<gene>
    <name evidence="2" type="ORF">ACFFJK_18790</name>
</gene>
<protein>
    <recommendedName>
        <fullName evidence="4">Lipoprotein</fullName>
    </recommendedName>
</protein>
<keyword evidence="1" id="KW-0732">Signal</keyword>
<evidence type="ECO:0000313" key="2">
    <source>
        <dbReference type="EMBL" id="MFC0253950.1"/>
    </source>
</evidence>
<sequence length="126" mass="14126">MRSLIRLIALVCLSLCLQACGGSTSVALYVEWGSCDFDRDRWGRADRIARGCMMPSFLDRYQPVGMSAVELKLWLGEPTTYADLEHPAYLVAQLGANGRPGREQFLVFRLDWLTGRVVGVELLPVY</sequence>
<proteinExistence type="predicted"/>
<organism evidence="2 3">
    <name type="scientific">Massilia consociata</name>
    <dbReference type="NCBI Taxonomy" id="760117"/>
    <lineage>
        <taxon>Bacteria</taxon>
        <taxon>Pseudomonadati</taxon>
        <taxon>Pseudomonadota</taxon>
        <taxon>Betaproteobacteria</taxon>
        <taxon>Burkholderiales</taxon>
        <taxon>Oxalobacteraceae</taxon>
        <taxon>Telluria group</taxon>
        <taxon>Massilia</taxon>
    </lineage>
</organism>
<evidence type="ECO:0008006" key="4">
    <source>
        <dbReference type="Google" id="ProtNLM"/>
    </source>
</evidence>
<comment type="caution">
    <text evidence="2">The sequence shown here is derived from an EMBL/GenBank/DDBJ whole genome shotgun (WGS) entry which is preliminary data.</text>
</comment>
<keyword evidence="3" id="KW-1185">Reference proteome</keyword>
<accession>A0ABV6FK72</accession>
<dbReference type="Proteomes" id="UP001589773">
    <property type="component" value="Unassembled WGS sequence"/>
</dbReference>
<feature type="chain" id="PRO_5045808747" description="Lipoprotein" evidence="1">
    <location>
        <begin position="20"/>
        <end position="126"/>
    </location>
</feature>
<evidence type="ECO:0000256" key="1">
    <source>
        <dbReference type="SAM" id="SignalP"/>
    </source>
</evidence>